<dbReference type="Proteomes" id="UP000013827">
    <property type="component" value="Unassembled WGS sequence"/>
</dbReference>
<evidence type="ECO:0000313" key="2">
    <source>
        <dbReference type="EnsemblProtists" id="EOD12693"/>
    </source>
</evidence>
<feature type="compositionally biased region" description="Basic and acidic residues" evidence="1">
    <location>
        <begin position="10"/>
        <end position="36"/>
    </location>
</feature>
<dbReference type="HOGENOM" id="CLU_2175828_0_0_1"/>
<dbReference type="PaxDb" id="2903-EOD12693"/>
<accession>A0A0D3IN58</accession>
<organism evidence="2 3">
    <name type="scientific">Emiliania huxleyi (strain CCMP1516)</name>
    <dbReference type="NCBI Taxonomy" id="280463"/>
    <lineage>
        <taxon>Eukaryota</taxon>
        <taxon>Haptista</taxon>
        <taxon>Haptophyta</taxon>
        <taxon>Prymnesiophyceae</taxon>
        <taxon>Isochrysidales</taxon>
        <taxon>Noelaerhabdaceae</taxon>
        <taxon>Emiliania</taxon>
    </lineage>
</organism>
<dbReference type="RefSeq" id="XP_005765122.1">
    <property type="nucleotide sequence ID" value="XM_005765065.1"/>
</dbReference>
<dbReference type="GeneID" id="17258729"/>
<sequence>MAPPEGRGCTLEEKESREDQPWDEDGLRLGERRGEGTDGLLESGGGGERPFEMLVLRPSKRPSRCCCGGAGVAGGEAATKRGSFGAAGQVAFKCPERTSQWCPAGAITEL</sequence>
<dbReference type="KEGG" id="ehx:EMIHUDRAFT_213485"/>
<reference evidence="2" key="2">
    <citation type="submission" date="2024-10" db="UniProtKB">
        <authorList>
            <consortium name="EnsemblProtists"/>
        </authorList>
    </citation>
    <scope>IDENTIFICATION</scope>
</reference>
<reference evidence="3" key="1">
    <citation type="journal article" date="2013" name="Nature">
        <title>Pan genome of the phytoplankton Emiliania underpins its global distribution.</title>
        <authorList>
            <person name="Read B.A."/>
            <person name="Kegel J."/>
            <person name="Klute M.J."/>
            <person name="Kuo A."/>
            <person name="Lefebvre S.C."/>
            <person name="Maumus F."/>
            <person name="Mayer C."/>
            <person name="Miller J."/>
            <person name="Monier A."/>
            <person name="Salamov A."/>
            <person name="Young J."/>
            <person name="Aguilar M."/>
            <person name="Claverie J.M."/>
            <person name="Frickenhaus S."/>
            <person name="Gonzalez K."/>
            <person name="Herman E.K."/>
            <person name="Lin Y.C."/>
            <person name="Napier J."/>
            <person name="Ogata H."/>
            <person name="Sarno A.F."/>
            <person name="Shmutz J."/>
            <person name="Schroeder D."/>
            <person name="de Vargas C."/>
            <person name="Verret F."/>
            <person name="von Dassow P."/>
            <person name="Valentin K."/>
            <person name="Van de Peer Y."/>
            <person name="Wheeler G."/>
            <person name="Dacks J.B."/>
            <person name="Delwiche C.F."/>
            <person name="Dyhrman S.T."/>
            <person name="Glockner G."/>
            <person name="John U."/>
            <person name="Richards T."/>
            <person name="Worden A.Z."/>
            <person name="Zhang X."/>
            <person name="Grigoriev I.V."/>
            <person name="Allen A.E."/>
            <person name="Bidle K."/>
            <person name="Borodovsky M."/>
            <person name="Bowler C."/>
            <person name="Brownlee C."/>
            <person name="Cock J.M."/>
            <person name="Elias M."/>
            <person name="Gladyshev V.N."/>
            <person name="Groth M."/>
            <person name="Guda C."/>
            <person name="Hadaegh A."/>
            <person name="Iglesias-Rodriguez M.D."/>
            <person name="Jenkins J."/>
            <person name="Jones B.M."/>
            <person name="Lawson T."/>
            <person name="Leese F."/>
            <person name="Lindquist E."/>
            <person name="Lobanov A."/>
            <person name="Lomsadze A."/>
            <person name="Malik S.B."/>
            <person name="Marsh M.E."/>
            <person name="Mackinder L."/>
            <person name="Mock T."/>
            <person name="Mueller-Roeber B."/>
            <person name="Pagarete A."/>
            <person name="Parker M."/>
            <person name="Probert I."/>
            <person name="Quesneville H."/>
            <person name="Raines C."/>
            <person name="Rensing S.A."/>
            <person name="Riano-Pachon D.M."/>
            <person name="Richier S."/>
            <person name="Rokitta S."/>
            <person name="Shiraiwa Y."/>
            <person name="Soanes D.M."/>
            <person name="van der Giezen M."/>
            <person name="Wahlund T.M."/>
            <person name="Williams B."/>
            <person name="Wilson W."/>
            <person name="Wolfe G."/>
            <person name="Wurch L.L."/>
        </authorList>
    </citation>
    <scope>NUCLEOTIDE SEQUENCE</scope>
</reference>
<keyword evidence="3" id="KW-1185">Reference proteome</keyword>
<evidence type="ECO:0000313" key="3">
    <source>
        <dbReference type="Proteomes" id="UP000013827"/>
    </source>
</evidence>
<dbReference type="AlphaFoldDB" id="A0A0D3IN58"/>
<feature type="region of interest" description="Disordered" evidence="1">
    <location>
        <begin position="1"/>
        <end position="50"/>
    </location>
</feature>
<protein>
    <submittedName>
        <fullName evidence="2">Uncharacterized protein</fullName>
    </submittedName>
</protein>
<evidence type="ECO:0000256" key="1">
    <source>
        <dbReference type="SAM" id="MobiDB-lite"/>
    </source>
</evidence>
<proteinExistence type="predicted"/>
<dbReference type="EnsemblProtists" id="EOD12693">
    <property type="protein sequence ID" value="EOD12693"/>
    <property type="gene ID" value="EMIHUDRAFT_213485"/>
</dbReference>
<name>A0A0D3IN58_EMIH1</name>